<feature type="transmembrane region" description="Helical" evidence="1">
    <location>
        <begin position="110"/>
        <end position="131"/>
    </location>
</feature>
<keyword evidence="1" id="KW-0472">Membrane</keyword>
<reference evidence="3" key="1">
    <citation type="journal article" date="2019" name="Int. J. Syst. Evol. Microbiol.">
        <title>The Global Catalogue of Microorganisms (GCM) 10K type strain sequencing project: providing services to taxonomists for standard genome sequencing and annotation.</title>
        <authorList>
            <consortium name="The Broad Institute Genomics Platform"/>
            <consortium name="The Broad Institute Genome Sequencing Center for Infectious Disease"/>
            <person name="Wu L."/>
            <person name="Ma J."/>
        </authorList>
    </citation>
    <scope>NUCLEOTIDE SEQUENCE [LARGE SCALE GENOMIC DNA]</scope>
    <source>
        <strain evidence="3">JCM 4738</strain>
    </source>
</reference>
<evidence type="ECO:0000256" key="1">
    <source>
        <dbReference type="SAM" id="Phobius"/>
    </source>
</evidence>
<dbReference type="Proteomes" id="UP000642673">
    <property type="component" value="Unassembled WGS sequence"/>
</dbReference>
<gene>
    <name evidence="2" type="ORF">GCM10010347_65570</name>
</gene>
<name>A0ABQ3F5K1_9ACTN</name>
<feature type="transmembrane region" description="Helical" evidence="1">
    <location>
        <begin position="80"/>
        <end position="103"/>
    </location>
</feature>
<evidence type="ECO:0000313" key="3">
    <source>
        <dbReference type="Proteomes" id="UP000642673"/>
    </source>
</evidence>
<organism evidence="2 3">
    <name type="scientific">Streptomyces cirratus</name>
    <dbReference type="NCBI Taxonomy" id="68187"/>
    <lineage>
        <taxon>Bacteria</taxon>
        <taxon>Bacillati</taxon>
        <taxon>Actinomycetota</taxon>
        <taxon>Actinomycetes</taxon>
        <taxon>Kitasatosporales</taxon>
        <taxon>Streptomycetaceae</taxon>
        <taxon>Streptomyces</taxon>
    </lineage>
</organism>
<protein>
    <recommendedName>
        <fullName evidence="4">ABC transporter permease</fullName>
    </recommendedName>
</protein>
<feature type="transmembrane region" description="Helical" evidence="1">
    <location>
        <begin position="172"/>
        <end position="189"/>
    </location>
</feature>
<keyword evidence="1" id="KW-1133">Transmembrane helix</keyword>
<proteinExistence type="predicted"/>
<evidence type="ECO:0008006" key="4">
    <source>
        <dbReference type="Google" id="ProtNLM"/>
    </source>
</evidence>
<sequence>MTLLDLRGPVRVTIGLHRRVLWAALALVLLAAIALPAGRWYIQSLAEDLAATGRPRTRMPHPGTVFSTLLQWHEVPVYQVIGPVAVSYALLGVAVGTLAGLLIGRTVPAMAAAVTMVGIVTAALVLTRPWFWPTLDGPARGGEGNISGPVDFIGTRYHPESHFWPLQPVESALVPALAAAAIVAAFALLRRRHR</sequence>
<accession>A0ABQ3F5K1</accession>
<dbReference type="RefSeq" id="WP_190187856.1">
    <property type="nucleotide sequence ID" value="NZ_BMVP01000028.1"/>
</dbReference>
<comment type="caution">
    <text evidence="2">The sequence shown here is derived from an EMBL/GenBank/DDBJ whole genome shotgun (WGS) entry which is preliminary data.</text>
</comment>
<dbReference type="EMBL" id="BMVP01000028">
    <property type="protein sequence ID" value="GHB85505.1"/>
    <property type="molecule type" value="Genomic_DNA"/>
</dbReference>
<evidence type="ECO:0000313" key="2">
    <source>
        <dbReference type="EMBL" id="GHB85505.1"/>
    </source>
</evidence>
<keyword evidence="1" id="KW-0812">Transmembrane</keyword>
<keyword evidence="3" id="KW-1185">Reference proteome</keyword>
<feature type="transmembrane region" description="Helical" evidence="1">
    <location>
        <begin position="20"/>
        <end position="42"/>
    </location>
</feature>